<keyword evidence="10" id="KW-0378">Hydrolase</keyword>
<keyword evidence="6" id="KW-0053">Apoptosis</keyword>
<reference evidence="20" key="3">
    <citation type="submission" date="2025-09" db="UniProtKB">
        <authorList>
            <consortium name="Ensembl"/>
        </authorList>
    </citation>
    <scope>IDENTIFICATION</scope>
</reference>
<evidence type="ECO:0000313" key="21">
    <source>
        <dbReference type="Proteomes" id="UP000694620"/>
    </source>
</evidence>
<evidence type="ECO:0000256" key="18">
    <source>
        <dbReference type="ARBA" id="ARBA00045381"/>
    </source>
</evidence>
<dbReference type="Pfam" id="PF03265">
    <property type="entry name" value="DNase_II"/>
    <property type="match status" value="1"/>
</dbReference>
<keyword evidence="7" id="KW-0540">Nuclease</keyword>
<keyword evidence="21" id="KW-1185">Reference proteome</keyword>
<dbReference type="InterPro" id="IPR004947">
    <property type="entry name" value="DNase_II"/>
</dbReference>
<evidence type="ECO:0000256" key="19">
    <source>
        <dbReference type="SAM" id="SignalP"/>
    </source>
</evidence>
<evidence type="ECO:0000256" key="3">
    <source>
        <dbReference type="ARBA" id="ARBA00007527"/>
    </source>
</evidence>
<evidence type="ECO:0000256" key="9">
    <source>
        <dbReference type="ARBA" id="ARBA00022759"/>
    </source>
</evidence>
<keyword evidence="13" id="KW-0458">Lysosome</keyword>
<evidence type="ECO:0000256" key="4">
    <source>
        <dbReference type="ARBA" id="ARBA00012036"/>
    </source>
</evidence>
<comment type="function">
    <text evidence="18">Hydrolyzes DNA under acidic conditions with a preference for double-stranded DNA. Plays a major role in the clearance of nucleic acids generated through apoptosis, hence preventing autoinflammation. Necessary for proper fetal development and for definitive erythropoiesis in fetal liver and bone marrow, where it degrades nuclear DNA expelled from erythroid precursor cells.</text>
</comment>
<evidence type="ECO:0000256" key="2">
    <source>
        <dbReference type="ARBA" id="ARBA00004371"/>
    </source>
</evidence>
<sequence>MEGFCGRLCFVWMVLCFGPAACAKVTCRSESGASVDWFILYKLPKINKSSGLNYLYMDASTNGWLNGKFNINDTQSAVGQTLEPYFTYIERKTEVFGFLFYNDQPPTKSKSLPPSSFGHSKGMILLDKTTGIWLSHSTPQFPGGSRAAFWPKNGVDFGQTFLCVTYPYNSFKDIAIQLQYIHPFTFNYDLPKTFPLDLRCVAQRECYPKTAPWSRQLKMTSVGGNTFVSFVKYSRFKDDLYSGLLVEPLGDDLFAKGWGRLHSPLPSNCSVKHNVYNIISVNLPKVPSFKTTFDHSKWCVTKGASGRDAWTCIADLNREKGQMLRGGGAVCTSDPAVWKAFRKMVGEFEKCT</sequence>
<name>A0A8C4XA70_ERPCA</name>
<evidence type="ECO:0000256" key="14">
    <source>
        <dbReference type="ARBA" id="ARBA00039868"/>
    </source>
</evidence>
<evidence type="ECO:0000256" key="5">
    <source>
        <dbReference type="ARBA" id="ARBA00022473"/>
    </source>
</evidence>
<evidence type="ECO:0000256" key="1">
    <source>
        <dbReference type="ARBA" id="ARBA00000447"/>
    </source>
</evidence>
<evidence type="ECO:0000313" key="20">
    <source>
        <dbReference type="Ensembl" id="ENSECRP00000016014.1"/>
    </source>
</evidence>
<dbReference type="PANTHER" id="PTHR10858:SF9">
    <property type="entry name" value="DEOXYRIBONUCLEASE-2-ALPHA"/>
    <property type="match status" value="1"/>
</dbReference>
<dbReference type="GeneTree" id="ENSGT00390000002634"/>
<evidence type="ECO:0000256" key="8">
    <source>
        <dbReference type="ARBA" id="ARBA00022729"/>
    </source>
</evidence>
<dbReference type="Ensembl" id="ENSECRT00000016300.1">
    <property type="protein sequence ID" value="ENSECRP00000016014.1"/>
    <property type="gene ID" value="ENSECRG00000010687.1"/>
</dbReference>
<evidence type="ECO:0000256" key="15">
    <source>
        <dbReference type="ARBA" id="ARBA00041393"/>
    </source>
</evidence>
<comment type="similarity">
    <text evidence="3">Belongs to the DNase II family.</text>
</comment>
<keyword evidence="11" id="KW-1015">Disulfide bond</keyword>
<dbReference type="Proteomes" id="UP000694620">
    <property type="component" value="Chromosome 10"/>
</dbReference>
<dbReference type="GO" id="GO:0004531">
    <property type="term" value="F:deoxyribonuclease II activity"/>
    <property type="evidence" value="ECO:0007669"/>
    <property type="project" value="UniProtKB-EC"/>
</dbReference>
<feature type="signal peptide" evidence="19">
    <location>
        <begin position="1"/>
        <end position="23"/>
    </location>
</feature>
<evidence type="ECO:0000256" key="17">
    <source>
        <dbReference type="ARBA" id="ARBA00043033"/>
    </source>
</evidence>
<evidence type="ECO:0000256" key="11">
    <source>
        <dbReference type="ARBA" id="ARBA00023157"/>
    </source>
</evidence>
<dbReference type="CDD" id="cd09121">
    <property type="entry name" value="PLDc_DNaseII_2"/>
    <property type="match status" value="1"/>
</dbReference>
<proteinExistence type="inferred from homology"/>
<feature type="chain" id="PRO_5034815361" description="Deoxyribonuclease-2-alpha" evidence="19">
    <location>
        <begin position="24"/>
        <end position="352"/>
    </location>
</feature>
<evidence type="ECO:0000256" key="7">
    <source>
        <dbReference type="ARBA" id="ARBA00022722"/>
    </source>
</evidence>
<dbReference type="PANTHER" id="PTHR10858">
    <property type="entry name" value="DEOXYRIBONUCLEASE II"/>
    <property type="match status" value="1"/>
</dbReference>
<evidence type="ECO:0000256" key="13">
    <source>
        <dbReference type="ARBA" id="ARBA00023228"/>
    </source>
</evidence>
<dbReference type="EC" id="3.1.22.1" evidence="4"/>
<evidence type="ECO:0000256" key="12">
    <source>
        <dbReference type="ARBA" id="ARBA00023180"/>
    </source>
</evidence>
<evidence type="ECO:0000256" key="16">
    <source>
        <dbReference type="ARBA" id="ARBA00041918"/>
    </source>
</evidence>
<reference evidence="20" key="2">
    <citation type="submission" date="2025-08" db="UniProtKB">
        <authorList>
            <consortium name="Ensembl"/>
        </authorList>
    </citation>
    <scope>IDENTIFICATION</scope>
</reference>
<reference evidence="20" key="1">
    <citation type="submission" date="2021-06" db="EMBL/GenBank/DDBJ databases">
        <authorList>
            <consortium name="Wellcome Sanger Institute Data Sharing"/>
        </authorList>
    </citation>
    <scope>NUCLEOTIDE SEQUENCE [LARGE SCALE GENOMIC DNA]</scope>
</reference>
<dbReference type="GO" id="GO:0005764">
    <property type="term" value="C:lysosome"/>
    <property type="evidence" value="ECO:0007669"/>
    <property type="project" value="UniProtKB-SubCell"/>
</dbReference>
<dbReference type="GO" id="GO:0006309">
    <property type="term" value="P:apoptotic DNA fragmentation"/>
    <property type="evidence" value="ECO:0007669"/>
    <property type="project" value="TreeGrafter"/>
</dbReference>
<comment type="catalytic activity">
    <reaction evidence="1">
        <text>Endonucleolytic cleavage to nucleoside 3'-phosphates and 3'-phosphooligonucleotide end-products.</text>
        <dbReference type="EC" id="3.1.22.1"/>
    </reaction>
</comment>
<evidence type="ECO:0000256" key="10">
    <source>
        <dbReference type="ARBA" id="ARBA00022801"/>
    </source>
</evidence>
<dbReference type="AlphaFoldDB" id="A0A8C4XA70"/>
<keyword evidence="8 19" id="KW-0732">Signal</keyword>
<keyword evidence="5" id="KW-0217">Developmental protein</keyword>
<gene>
    <name evidence="20" type="primary">LOC114659215</name>
</gene>
<keyword evidence="12" id="KW-0325">Glycoprotein</keyword>
<evidence type="ECO:0000256" key="6">
    <source>
        <dbReference type="ARBA" id="ARBA00022703"/>
    </source>
</evidence>
<keyword evidence="9" id="KW-0255">Endonuclease</keyword>
<organism evidence="20 21">
    <name type="scientific">Erpetoichthys calabaricus</name>
    <name type="common">Rope fish</name>
    <name type="synonym">Calamoichthys calabaricus</name>
    <dbReference type="NCBI Taxonomy" id="27687"/>
    <lineage>
        <taxon>Eukaryota</taxon>
        <taxon>Metazoa</taxon>
        <taxon>Chordata</taxon>
        <taxon>Craniata</taxon>
        <taxon>Vertebrata</taxon>
        <taxon>Euteleostomi</taxon>
        <taxon>Actinopterygii</taxon>
        <taxon>Polypteriformes</taxon>
        <taxon>Polypteridae</taxon>
        <taxon>Erpetoichthys</taxon>
    </lineage>
</organism>
<comment type="subcellular location">
    <subcellularLocation>
        <location evidence="2">Lysosome</location>
    </subcellularLocation>
</comment>
<accession>A0A8C4XA70</accession>
<protein>
    <recommendedName>
        <fullName evidence="14">Deoxyribonuclease-2-alpha</fullName>
        <ecNumber evidence="4">3.1.22.1</ecNumber>
    </recommendedName>
    <alternativeName>
        <fullName evidence="15">Acid DNase</fullName>
    </alternativeName>
    <alternativeName>
        <fullName evidence="17">Deoxyribonuclease II alpha</fullName>
    </alternativeName>
    <alternativeName>
        <fullName evidence="16">Lysosomal DNase II</fullName>
    </alternativeName>
</protein>